<accession>A0ABV6ZZP6</accession>
<dbReference type="HAMAP" id="MF_00735">
    <property type="entry name" value="Methyltr_PrmA"/>
    <property type="match status" value="1"/>
</dbReference>
<keyword evidence="2 6" id="KW-0963">Cytoplasm</keyword>
<evidence type="ECO:0000313" key="8">
    <source>
        <dbReference type="Proteomes" id="UP001595379"/>
    </source>
</evidence>
<dbReference type="GO" id="GO:0008168">
    <property type="term" value="F:methyltransferase activity"/>
    <property type="evidence" value="ECO:0007669"/>
    <property type="project" value="UniProtKB-KW"/>
</dbReference>
<keyword evidence="7" id="KW-0687">Ribonucleoprotein</keyword>
<dbReference type="Pfam" id="PF06325">
    <property type="entry name" value="PrmA"/>
    <property type="match status" value="1"/>
</dbReference>
<sequence length="287" mass="30383">MSTIWKLSFTGPSEPLYRAAERLDEVELSNLLSWSIIDEDHETTGSLELLFDAAPDEDSVREATGLKDGYEARAIILPEEDWVALSQRGLPPVLAGRFALYGSHDEPPPGKIAIVIEAGPAFGTGHHGTTKGCLIAFDALLEEGFNPVTVLDLGTGTGALAIAAAKVLPKASILASDIDPDSTAETARNAQKNGTPEIEAITAEGFDHVKLVGAKFDLIFANILAEPLVLLAAEIVAALNPGGIAILSGLLVEQEEQVRKAYEDKGVTVDAREPLDGWATLVVRKAA</sequence>
<evidence type="ECO:0000313" key="7">
    <source>
        <dbReference type="EMBL" id="MFC2927001.1"/>
    </source>
</evidence>
<feature type="binding site" evidence="6">
    <location>
        <position position="154"/>
    </location>
    <ligand>
        <name>S-adenosyl-L-methionine</name>
        <dbReference type="ChEBI" id="CHEBI:59789"/>
    </ligand>
</feature>
<dbReference type="Gene3D" id="3.40.50.150">
    <property type="entry name" value="Vaccinia Virus protein VP39"/>
    <property type="match status" value="1"/>
</dbReference>
<organism evidence="7 8">
    <name type="scientific">Hyphobacterium vulgare</name>
    <dbReference type="NCBI Taxonomy" id="1736751"/>
    <lineage>
        <taxon>Bacteria</taxon>
        <taxon>Pseudomonadati</taxon>
        <taxon>Pseudomonadota</taxon>
        <taxon>Alphaproteobacteria</taxon>
        <taxon>Maricaulales</taxon>
        <taxon>Maricaulaceae</taxon>
        <taxon>Hyphobacterium</taxon>
    </lineage>
</organism>
<evidence type="ECO:0000256" key="6">
    <source>
        <dbReference type="HAMAP-Rule" id="MF_00735"/>
    </source>
</evidence>
<keyword evidence="8" id="KW-1185">Reference proteome</keyword>
<dbReference type="GO" id="GO:0005840">
    <property type="term" value="C:ribosome"/>
    <property type="evidence" value="ECO:0007669"/>
    <property type="project" value="UniProtKB-KW"/>
</dbReference>
<dbReference type="EMBL" id="JBHRSV010000028">
    <property type="protein sequence ID" value="MFC2927001.1"/>
    <property type="molecule type" value="Genomic_DNA"/>
</dbReference>
<comment type="function">
    <text evidence="6">Methylates ribosomal protein L11.</text>
</comment>
<dbReference type="PANTHER" id="PTHR43648:SF1">
    <property type="entry name" value="ELECTRON TRANSFER FLAVOPROTEIN BETA SUBUNIT LYSINE METHYLTRANSFERASE"/>
    <property type="match status" value="1"/>
</dbReference>
<evidence type="ECO:0000256" key="1">
    <source>
        <dbReference type="ARBA" id="ARBA00009741"/>
    </source>
</evidence>
<dbReference type="PANTHER" id="PTHR43648">
    <property type="entry name" value="ELECTRON TRANSFER FLAVOPROTEIN BETA SUBUNIT LYSINE METHYLTRANSFERASE"/>
    <property type="match status" value="1"/>
</dbReference>
<evidence type="ECO:0000256" key="5">
    <source>
        <dbReference type="ARBA" id="ARBA00022691"/>
    </source>
</evidence>
<feature type="binding site" evidence="6">
    <location>
        <position position="222"/>
    </location>
    <ligand>
        <name>S-adenosyl-L-methionine</name>
        <dbReference type="ChEBI" id="CHEBI:59789"/>
    </ligand>
</feature>
<dbReference type="Proteomes" id="UP001595379">
    <property type="component" value="Unassembled WGS sequence"/>
</dbReference>
<comment type="similarity">
    <text evidence="1 6">Belongs to the methyltransferase superfamily. PrmA family.</text>
</comment>
<dbReference type="GO" id="GO:0032259">
    <property type="term" value="P:methylation"/>
    <property type="evidence" value="ECO:0007669"/>
    <property type="project" value="UniProtKB-KW"/>
</dbReference>
<keyword evidence="4 6" id="KW-0808">Transferase</keyword>
<name>A0ABV6ZZP6_9PROT</name>
<reference evidence="8" key="1">
    <citation type="journal article" date="2019" name="Int. J. Syst. Evol. Microbiol.">
        <title>The Global Catalogue of Microorganisms (GCM) 10K type strain sequencing project: providing services to taxonomists for standard genome sequencing and annotation.</title>
        <authorList>
            <consortium name="The Broad Institute Genomics Platform"/>
            <consortium name="The Broad Institute Genome Sequencing Center for Infectious Disease"/>
            <person name="Wu L."/>
            <person name="Ma J."/>
        </authorList>
    </citation>
    <scope>NUCLEOTIDE SEQUENCE [LARGE SCALE GENOMIC DNA]</scope>
    <source>
        <strain evidence="8">KCTC 52487</strain>
    </source>
</reference>
<keyword evidence="3 6" id="KW-0489">Methyltransferase</keyword>
<dbReference type="SUPFAM" id="SSF53335">
    <property type="entry name" value="S-adenosyl-L-methionine-dependent methyltransferases"/>
    <property type="match status" value="1"/>
</dbReference>
<dbReference type="InterPro" id="IPR004498">
    <property type="entry name" value="Ribosomal_PrmA_MeTrfase"/>
</dbReference>
<dbReference type="RefSeq" id="WP_343162990.1">
    <property type="nucleotide sequence ID" value="NZ_JBHRSV010000028.1"/>
</dbReference>
<protein>
    <recommendedName>
        <fullName evidence="6">Ribosomal protein L11 methyltransferase</fullName>
        <shortName evidence="6">L11 Mtase</shortName>
        <ecNumber evidence="6">2.1.1.-</ecNumber>
    </recommendedName>
</protein>
<evidence type="ECO:0000256" key="3">
    <source>
        <dbReference type="ARBA" id="ARBA00022603"/>
    </source>
</evidence>
<feature type="binding site" evidence="6">
    <location>
        <position position="130"/>
    </location>
    <ligand>
        <name>S-adenosyl-L-methionine</name>
        <dbReference type="ChEBI" id="CHEBI:59789"/>
    </ligand>
</feature>
<evidence type="ECO:0000256" key="4">
    <source>
        <dbReference type="ARBA" id="ARBA00022679"/>
    </source>
</evidence>
<proteinExistence type="inferred from homology"/>
<keyword evidence="7" id="KW-0689">Ribosomal protein</keyword>
<comment type="subcellular location">
    <subcellularLocation>
        <location evidence="6">Cytoplasm</location>
    </subcellularLocation>
</comment>
<keyword evidence="5 6" id="KW-0949">S-adenosyl-L-methionine</keyword>
<dbReference type="InterPro" id="IPR050078">
    <property type="entry name" value="Ribosomal_L11_MeTrfase_PrmA"/>
</dbReference>
<dbReference type="InterPro" id="IPR029063">
    <property type="entry name" value="SAM-dependent_MTases_sf"/>
</dbReference>
<comment type="catalytic activity">
    <reaction evidence="6">
        <text>L-lysyl-[protein] + 3 S-adenosyl-L-methionine = N(6),N(6),N(6)-trimethyl-L-lysyl-[protein] + 3 S-adenosyl-L-homocysteine + 3 H(+)</text>
        <dbReference type="Rhea" id="RHEA:54192"/>
        <dbReference type="Rhea" id="RHEA-COMP:9752"/>
        <dbReference type="Rhea" id="RHEA-COMP:13826"/>
        <dbReference type="ChEBI" id="CHEBI:15378"/>
        <dbReference type="ChEBI" id="CHEBI:29969"/>
        <dbReference type="ChEBI" id="CHEBI:57856"/>
        <dbReference type="ChEBI" id="CHEBI:59789"/>
        <dbReference type="ChEBI" id="CHEBI:61961"/>
    </reaction>
</comment>
<dbReference type="EC" id="2.1.1.-" evidence="6"/>
<feature type="binding site" evidence="6">
    <location>
        <position position="177"/>
    </location>
    <ligand>
        <name>S-adenosyl-L-methionine</name>
        <dbReference type="ChEBI" id="CHEBI:59789"/>
    </ligand>
</feature>
<dbReference type="CDD" id="cd02440">
    <property type="entry name" value="AdoMet_MTases"/>
    <property type="match status" value="1"/>
</dbReference>
<gene>
    <name evidence="6" type="primary">prmA</name>
    <name evidence="7" type="ORF">ACFOOR_12865</name>
</gene>
<comment type="caution">
    <text evidence="7">The sequence shown here is derived from an EMBL/GenBank/DDBJ whole genome shotgun (WGS) entry which is preliminary data.</text>
</comment>
<evidence type="ECO:0000256" key="2">
    <source>
        <dbReference type="ARBA" id="ARBA00022490"/>
    </source>
</evidence>